<evidence type="ECO:0000256" key="1">
    <source>
        <dbReference type="ARBA" id="ARBA00004141"/>
    </source>
</evidence>
<dbReference type="Gene3D" id="1.20.1260.100">
    <property type="entry name" value="TspO/MBR protein"/>
    <property type="match status" value="1"/>
</dbReference>
<dbReference type="KEGG" id="mshj:MSHI_20580"/>
<protein>
    <submittedName>
        <fullName evidence="6">Uncharacterized protein</fullName>
    </submittedName>
</protein>
<keyword evidence="7" id="KW-1185">Reference proteome</keyword>
<name>A0A7I7MQT5_9MYCO</name>
<gene>
    <name evidence="6" type="ORF">MSHI_20580</name>
</gene>
<accession>A0A7I7MQT5</accession>
<keyword evidence="5" id="KW-0472">Membrane</keyword>
<organism evidence="6 7">
    <name type="scientific">Mycobacterium shinjukuense</name>
    <dbReference type="NCBI Taxonomy" id="398694"/>
    <lineage>
        <taxon>Bacteria</taxon>
        <taxon>Bacillati</taxon>
        <taxon>Actinomycetota</taxon>
        <taxon>Actinomycetes</taxon>
        <taxon>Mycobacteriales</taxon>
        <taxon>Mycobacteriaceae</taxon>
        <taxon>Mycobacterium</taxon>
    </lineage>
</organism>
<dbReference type="EMBL" id="AP022575">
    <property type="protein sequence ID" value="BBX74152.1"/>
    <property type="molecule type" value="Genomic_DNA"/>
</dbReference>
<sequence length="207" mass="22180">MAWVTAIAVAVPCGLVEAWLSGPTPFRILTSLAQPKWALPRWGWMLVGGVCYLIMAYAAATALRLGAPGKPGITFVVAVLLTDGIWNYLLYRRRRIDLAYAYLSPYPTLVVVTTWAIVALDSLVGTLVALYLAFLPYERAIKVEPRTAAAAAVCGCFGRGGGRAHGRRERALRVGWLSPGSRATPESGWGGAISTSSWIRSGGCVRG</sequence>
<proteinExistence type="inferred from homology"/>
<dbReference type="Pfam" id="PF03073">
    <property type="entry name" value="TspO_MBR"/>
    <property type="match status" value="1"/>
</dbReference>
<dbReference type="GO" id="GO:0016020">
    <property type="term" value="C:membrane"/>
    <property type="evidence" value="ECO:0007669"/>
    <property type="project" value="UniProtKB-SubCell"/>
</dbReference>
<dbReference type="InterPro" id="IPR038330">
    <property type="entry name" value="TspO/MBR-related_sf"/>
</dbReference>
<comment type="similarity">
    <text evidence="2">Belongs to the TspO/BZRP family.</text>
</comment>
<evidence type="ECO:0000313" key="6">
    <source>
        <dbReference type="EMBL" id="BBX74152.1"/>
    </source>
</evidence>
<comment type="subcellular location">
    <subcellularLocation>
        <location evidence="1">Membrane</location>
        <topology evidence="1">Multi-pass membrane protein</topology>
    </subcellularLocation>
</comment>
<dbReference type="Proteomes" id="UP000467236">
    <property type="component" value="Chromosome"/>
</dbReference>
<reference evidence="6 7" key="1">
    <citation type="journal article" date="2019" name="Emerg. Microbes Infect.">
        <title>Comprehensive subspecies identification of 175 nontuberculous mycobacteria species based on 7547 genomic profiles.</title>
        <authorList>
            <person name="Matsumoto Y."/>
            <person name="Kinjo T."/>
            <person name="Motooka D."/>
            <person name="Nabeya D."/>
            <person name="Jung N."/>
            <person name="Uechi K."/>
            <person name="Horii T."/>
            <person name="Iida T."/>
            <person name="Fujita J."/>
            <person name="Nakamura S."/>
        </authorList>
    </citation>
    <scope>NUCLEOTIDE SEQUENCE [LARGE SCALE GENOMIC DNA]</scope>
    <source>
        <strain evidence="6 7">JCM 14233</strain>
    </source>
</reference>
<dbReference type="InterPro" id="IPR004307">
    <property type="entry name" value="TspO_MBR"/>
</dbReference>
<dbReference type="AlphaFoldDB" id="A0A7I7MQT5"/>
<evidence type="ECO:0000256" key="4">
    <source>
        <dbReference type="ARBA" id="ARBA00022989"/>
    </source>
</evidence>
<keyword evidence="3" id="KW-0812">Transmembrane</keyword>
<keyword evidence="4" id="KW-1133">Transmembrane helix</keyword>
<evidence type="ECO:0000256" key="2">
    <source>
        <dbReference type="ARBA" id="ARBA00007524"/>
    </source>
</evidence>
<evidence type="ECO:0000256" key="5">
    <source>
        <dbReference type="ARBA" id="ARBA00023136"/>
    </source>
</evidence>
<evidence type="ECO:0000313" key="7">
    <source>
        <dbReference type="Proteomes" id="UP000467236"/>
    </source>
</evidence>
<evidence type="ECO:0000256" key="3">
    <source>
        <dbReference type="ARBA" id="ARBA00022692"/>
    </source>
</evidence>